<evidence type="ECO:0000313" key="2">
    <source>
        <dbReference type="EMBL" id="CUQ38122.1"/>
    </source>
</evidence>
<evidence type="ECO:0000259" key="1">
    <source>
        <dbReference type="SMART" id="SM00507"/>
    </source>
</evidence>
<dbReference type="PANTHER" id="PTHR33877:SF1">
    <property type="entry name" value="TYPE IV METHYL-DIRECTED RESTRICTION ENZYME ECOKMCRA"/>
    <property type="match status" value="1"/>
</dbReference>
<dbReference type="EMBL" id="CZBP01000039">
    <property type="protein sequence ID" value="CUQ38122.1"/>
    <property type="molecule type" value="Genomic_DNA"/>
</dbReference>
<dbReference type="InterPro" id="IPR029471">
    <property type="entry name" value="HNH_5"/>
</dbReference>
<dbReference type="PANTHER" id="PTHR33877">
    <property type="entry name" value="SLL1193 PROTEIN"/>
    <property type="match status" value="1"/>
</dbReference>
<sequence>MKYILMRTVSGKTYYARTEENNAIKKTEDIALAQRFASEKDAKKMRDRASRKLNGYKIHPVSDESQKVLPDSKIQVADATPSVSNPPAGISSNSHRKCFTAQERVAVYNKTEGHCAICGEFVPYTDFTVDHIIPLAKGGNNDLSNLQCACSVCNRIKQDILPEDLMKKLTRIMVYQVGQKENKKYKKILRKACR</sequence>
<gene>
    <name evidence="2" type="ORF">ERS852569_03512</name>
</gene>
<dbReference type="AlphaFoldDB" id="A0A174VTT9"/>
<dbReference type="RefSeq" id="WP_070100685.1">
    <property type="nucleotide sequence ID" value="NZ_CZBP01000039.1"/>
</dbReference>
<protein>
    <submittedName>
        <fullName evidence="2">Uncharacterized protein conserved in bacteria</fullName>
    </submittedName>
</protein>
<feature type="domain" description="HNH nuclease" evidence="1">
    <location>
        <begin position="102"/>
        <end position="155"/>
    </location>
</feature>
<dbReference type="SMART" id="SM00507">
    <property type="entry name" value="HNHc"/>
    <property type="match status" value="1"/>
</dbReference>
<reference evidence="2 3" key="1">
    <citation type="submission" date="2015-09" db="EMBL/GenBank/DDBJ databases">
        <authorList>
            <consortium name="Pathogen Informatics"/>
        </authorList>
    </citation>
    <scope>NUCLEOTIDE SEQUENCE [LARGE SCALE GENOMIC DNA]</scope>
    <source>
        <strain evidence="2 3">2789STDY5834957</strain>
    </source>
</reference>
<name>A0A174VTT9_9FIRM</name>
<dbReference type="InterPro" id="IPR052892">
    <property type="entry name" value="NA-targeting_endonuclease"/>
</dbReference>
<dbReference type="Pfam" id="PF14279">
    <property type="entry name" value="HNH_5"/>
    <property type="match status" value="1"/>
</dbReference>
<dbReference type="Proteomes" id="UP000095762">
    <property type="component" value="Unassembled WGS sequence"/>
</dbReference>
<organism evidence="2 3">
    <name type="scientific">Blautia obeum</name>
    <dbReference type="NCBI Taxonomy" id="40520"/>
    <lineage>
        <taxon>Bacteria</taxon>
        <taxon>Bacillati</taxon>
        <taxon>Bacillota</taxon>
        <taxon>Clostridia</taxon>
        <taxon>Lachnospirales</taxon>
        <taxon>Lachnospiraceae</taxon>
        <taxon>Blautia</taxon>
    </lineage>
</organism>
<evidence type="ECO:0000313" key="3">
    <source>
        <dbReference type="Proteomes" id="UP000095762"/>
    </source>
</evidence>
<dbReference type="InterPro" id="IPR003615">
    <property type="entry name" value="HNH_nuc"/>
</dbReference>
<dbReference type="Gene3D" id="1.10.30.50">
    <property type="match status" value="1"/>
</dbReference>
<dbReference type="CDD" id="cd00085">
    <property type="entry name" value="HNHc"/>
    <property type="match status" value="1"/>
</dbReference>
<proteinExistence type="predicted"/>
<accession>A0A174VTT9</accession>